<dbReference type="Gene3D" id="3.30.2090.10">
    <property type="entry name" value="Multidrug efflux transporter AcrB TolC docking domain, DN and DC subdomains"/>
    <property type="match status" value="2"/>
</dbReference>
<feature type="transmembrane region" description="Helical" evidence="1">
    <location>
        <begin position="844"/>
        <end position="863"/>
    </location>
</feature>
<dbReference type="PANTHER" id="PTHR32063">
    <property type="match status" value="1"/>
</dbReference>
<name>A0A1S7LII7_MAGMO</name>
<evidence type="ECO:0000313" key="2">
    <source>
        <dbReference type="EMBL" id="CRH05954.1"/>
    </source>
</evidence>
<feature type="transmembrane region" description="Helical" evidence="1">
    <location>
        <begin position="502"/>
        <end position="525"/>
    </location>
</feature>
<dbReference type="PANTHER" id="PTHR32063:SF0">
    <property type="entry name" value="SWARMING MOTILITY PROTEIN SWRC"/>
    <property type="match status" value="1"/>
</dbReference>
<accession>A0A1S7LII7</accession>
<feature type="transmembrane region" description="Helical" evidence="1">
    <location>
        <begin position="974"/>
        <end position="997"/>
    </location>
</feature>
<keyword evidence="1" id="KW-1133">Transmembrane helix</keyword>
<feature type="transmembrane region" description="Helical" evidence="1">
    <location>
        <begin position="947"/>
        <end position="968"/>
    </location>
</feature>
<feature type="transmembrane region" description="Helical" evidence="1">
    <location>
        <begin position="406"/>
        <end position="429"/>
    </location>
</feature>
<dbReference type="Gene3D" id="3.30.70.1320">
    <property type="entry name" value="Multidrug efflux transporter AcrB pore domain like"/>
    <property type="match status" value="1"/>
</dbReference>
<feature type="transmembrane region" description="Helical" evidence="1">
    <location>
        <begin position="870"/>
        <end position="890"/>
    </location>
</feature>
<evidence type="ECO:0008006" key="3">
    <source>
        <dbReference type="Google" id="ProtNLM"/>
    </source>
</evidence>
<feature type="transmembrane region" description="Helical" evidence="1">
    <location>
        <begin position="343"/>
        <end position="365"/>
    </location>
</feature>
<keyword evidence="1" id="KW-0472">Membrane</keyword>
<feature type="transmembrane region" description="Helical" evidence="1">
    <location>
        <begin position="317"/>
        <end position="336"/>
    </location>
</feature>
<dbReference type="PRINTS" id="PR00702">
    <property type="entry name" value="ACRIFLAVINRP"/>
</dbReference>
<dbReference type="Gene3D" id="3.30.70.1440">
    <property type="entry name" value="Multidrug efflux transporter AcrB pore domain"/>
    <property type="match status" value="1"/>
</dbReference>
<dbReference type="GO" id="GO:0042910">
    <property type="term" value="F:xenobiotic transmembrane transporter activity"/>
    <property type="evidence" value="ECO:0007669"/>
    <property type="project" value="TreeGrafter"/>
</dbReference>
<dbReference type="GO" id="GO:0005886">
    <property type="term" value="C:plasma membrane"/>
    <property type="evidence" value="ECO:0007669"/>
    <property type="project" value="TreeGrafter"/>
</dbReference>
<proteinExistence type="predicted"/>
<dbReference type="SUPFAM" id="SSF82714">
    <property type="entry name" value="Multidrug efflux transporter AcrB TolC docking domain, DN and DC subdomains"/>
    <property type="match status" value="1"/>
</dbReference>
<feature type="transmembrane region" description="Helical" evidence="1">
    <location>
        <begin position="896"/>
        <end position="917"/>
    </location>
</feature>
<feature type="transmembrane region" description="Helical" evidence="1">
    <location>
        <begin position="449"/>
        <end position="469"/>
    </location>
</feature>
<sequence length="1024" mass="112678">MIGVVVVVFGVLSFFNVRVAQDPEVDIPILEAHFILAGASPSEIQQNVVQPVEKAFRSLTHVRKITTHITYNRAKINLEFKFGVDLNERRQEVASLIRTIRTTLPSKLEYYLQKVRFSDLLVPFLVGVSSDHASPESLMQWSRKVAKQLRTVSDLNHVKVIQPQQNVVIALNPVKMRDLGIRSEDVRDAVRGDNGYQPSGELHIAEKSYRFMGPVRSYQAVADFYKTRVVSATGQAVPLGDFAIVSKQPKNQDFRAKTEAATTVFVRAGANPDSNMLVLKDQVEAALKQLQTILPPSIKVALIFDQSQEVGRTITNLLGNILQGTAILIGVLLFAVGIRSTLIIGSVVPLSLLAALMLLSFTPYGIQQVSIAGFIIALGLIVDNGIVVTENAYILNTYKGYNVKNAAIVGTSSAISPLFSSTLTTMLAFSPVFLLDSYVSVYLRSLSVTIWLCLFASLFMAVTITTLMLGTLGTRSTLLGIPSPPSFLNMLIPFRDSVYRTLIRLALGWRWLVLPLFIGMLFYALQLGSTLPFKLFPHSGDPYLSINITMPPGHTAADREALAQRIEQRLDRFEEVESFAAMLGAQFPWVSLGLDAGGDMVYLVKTSLHEEAALIDLKDRLRETFRDLGLFGKINLSLFDVASAGKKKSTFTLELHGDNYENMVEYGRQIDALIQNSADVTFVVNPAKPLHEMLQTLFLENQAWSVGIGKPDVMQLSTMLTYGWEIDRFRNAHNDEYPILLKVEAPRENPWQVLDGLELTNREGDAIPAGEVLALRFAQSQGDIRHLNTHPIIEVDIWLKDGVDAAAFSKDLLQRMVQKIPPPAGVSPQLGGALKESQEEFQGLGQKIMLVVALIFSIFVFLFRSFSLPFVVLSAIPFCIMGSLFALFISGESLSFIAALGMTSLMGIVVNDSILLVEESSRIRRQQPALSLAQVAEEGACKRFMPVLLTSVTTIAGMIPLAMGSSMFKSMAVVIIGGLMSSTFLILFLVPVLFVMFSRKTVAPPTEEPLLATGVDAGAEDKPR</sequence>
<keyword evidence="1" id="KW-0812">Transmembrane</keyword>
<gene>
    <name evidence="2" type="ORF">MAGMO_1776</name>
</gene>
<dbReference type="EMBL" id="LO017727">
    <property type="protein sequence ID" value="CRH05954.1"/>
    <property type="molecule type" value="Genomic_DNA"/>
</dbReference>
<dbReference type="InterPro" id="IPR027463">
    <property type="entry name" value="AcrB_DN_DC_subdom"/>
</dbReference>
<reference evidence="2" key="1">
    <citation type="submission" date="2015-04" db="EMBL/GenBank/DDBJ databases">
        <authorList>
            <person name="Syromyatnikov M.Y."/>
            <person name="Popov V.N."/>
        </authorList>
    </citation>
    <scope>NUCLEOTIDE SEQUENCE</scope>
    <source>
        <strain evidence="2">MO-1</strain>
    </source>
</reference>
<organism evidence="2">
    <name type="scientific">Magnetococcus massalia (strain MO-1)</name>
    <dbReference type="NCBI Taxonomy" id="451514"/>
    <lineage>
        <taxon>Bacteria</taxon>
        <taxon>Pseudomonadati</taxon>
        <taxon>Pseudomonadota</taxon>
        <taxon>Magnetococcia</taxon>
        <taxon>Magnetococcales</taxon>
        <taxon>Magnetococcaceae</taxon>
        <taxon>Magnetococcus</taxon>
    </lineage>
</organism>
<dbReference type="SUPFAM" id="SSF82693">
    <property type="entry name" value="Multidrug efflux transporter AcrB pore domain, PN1, PN2, PC1 and PC2 subdomains"/>
    <property type="match status" value="2"/>
</dbReference>
<dbReference type="AlphaFoldDB" id="A0A1S7LII7"/>
<evidence type="ECO:0000256" key="1">
    <source>
        <dbReference type="SAM" id="Phobius"/>
    </source>
</evidence>
<dbReference type="Gene3D" id="1.20.1640.10">
    <property type="entry name" value="Multidrug efflux transporter AcrB transmembrane domain"/>
    <property type="match status" value="2"/>
</dbReference>
<dbReference type="Pfam" id="PF00873">
    <property type="entry name" value="ACR_tran"/>
    <property type="match status" value="1"/>
</dbReference>
<protein>
    <recommendedName>
        <fullName evidence="3">Acriflavin resistance protein</fullName>
    </recommendedName>
</protein>
<feature type="transmembrane region" description="Helical" evidence="1">
    <location>
        <begin position="371"/>
        <end position="394"/>
    </location>
</feature>
<dbReference type="SUPFAM" id="SSF82866">
    <property type="entry name" value="Multidrug efflux transporter AcrB transmembrane domain"/>
    <property type="match status" value="2"/>
</dbReference>
<dbReference type="InterPro" id="IPR001036">
    <property type="entry name" value="Acrflvin-R"/>
</dbReference>
<dbReference type="Gene3D" id="3.30.70.1430">
    <property type="entry name" value="Multidrug efflux transporter AcrB pore domain"/>
    <property type="match status" value="2"/>
</dbReference>